<dbReference type="PROSITE" id="PS50110">
    <property type="entry name" value="RESPONSE_REGULATORY"/>
    <property type="match status" value="1"/>
</dbReference>
<evidence type="ECO:0000256" key="2">
    <source>
        <dbReference type="ARBA" id="ARBA00004429"/>
    </source>
</evidence>
<dbReference type="EC" id="2.7.13.3" evidence="3"/>
<dbReference type="PRINTS" id="PR00344">
    <property type="entry name" value="BCTRLSENSOR"/>
</dbReference>
<evidence type="ECO:0000256" key="5">
    <source>
        <dbReference type="ARBA" id="ARBA00022553"/>
    </source>
</evidence>
<dbReference type="InterPro" id="IPR036097">
    <property type="entry name" value="HisK_dim/P_sf"/>
</dbReference>
<evidence type="ECO:0000256" key="6">
    <source>
        <dbReference type="ARBA" id="ARBA00022679"/>
    </source>
</evidence>
<dbReference type="OrthoDB" id="9797243at2"/>
<dbReference type="SUPFAM" id="SSF52172">
    <property type="entry name" value="CheY-like"/>
    <property type="match status" value="1"/>
</dbReference>
<keyword evidence="7 19" id="KW-0812">Transmembrane</keyword>
<evidence type="ECO:0000259" key="20">
    <source>
        <dbReference type="PROSITE" id="PS50109"/>
    </source>
</evidence>
<dbReference type="SUPFAM" id="SSF47384">
    <property type="entry name" value="Homodimeric domain of signal transducing histidine kinase"/>
    <property type="match status" value="1"/>
</dbReference>
<dbReference type="SUPFAM" id="SSF47226">
    <property type="entry name" value="Histidine-containing phosphotransfer domain, HPT domain"/>
    <property type="match status" value="1"/>
</dbReference>
<dbReference type="SMART" id="SM00073">
    <property type="entry name" value="HPT"/>
    <property type="match status" value="1"/>
</dbReference>
<feature type="transmembrane region" description="Helical" evidence="19">
    <location>
        <begin position="158"/>
        <end position="182"/>
    </location>
</feature>
<evidence type="ECO:0000259" key="21">
    <source>
        <dbReference type="PROSITE" id="PS50110"/>
    </source>
</evidence>
<dbReference type="SMART" id="SM00448">
    <property type="entry name" value="REC"/>
    <property type="match status" value="1"/>
</dbReference>
<dbReference type="EMBL" id="VTFT01000002">
    <property type="protein sequence ID" value="TYT23781.1"/>
    <property type="molecule type" value="Genomic_DNA"/>
</dbReference>
<keyword evidence="14 19" id="KW-0472">Membrane</keyword>
<evidence type="ECO:0000256" key="8">
    <source>
        <dbReference type="ARBA" id="ARBA00022741"/>
    </source>
</evidence>
<gene>
    <name evidence="23" type="ORF">FZO89_16295</name>
</gene>
<keyword evidence="24" id="KW-1185">Reference proteome</keyword>
<dbReference type="CDD" id="cd00082">
    <property type="entry name" value="HisKA"/>
    <property type="match status" value="1"/>
</dbReference>
<protein>
    <recommendedName>
        <fullName evidence="16">Sensory/regulatory protein RpfC</fullName>
        <ecNumber evidence="3">2.7.13.3</ecNumber>
    </recommendedName>
</protein>
<dbReference type="Gene3D" id="1.10.287.130">
    <property type="match status" value="1"/>
</dbReference>
<evidence type="ECO:0000256" key="7">
    <source>
        <dbReference type="ARBA" id="ARBA00022692"/>
    </source>
</evidence>
<dbReference type="InterPro" id="IPR005467">
    <property type="entry name" value="His_kinase_dom"/>
</dbReference>
<name>A0A5D4XIW3_9GAMM</name>
<comment type="subunit">
    <text evidence="15">At low DSF concentrations, interacts with RpfF.</text>
</comment>
<dbReference type="CDD" id="cd16922">
    <property type="entry name" value="HATPase_EvgS-ArcB-TorS-like"/>
    <property type="match status" value="1"/>
</dbReference>
<keyword evidence="9" id="KW-0418">Kinase</keyword>
<dbReference type="SMART" id="SM00387">
    <property type="entry name" value="HATPase_c"/>
    <property type="match status" value="1"/>
</dbReference>
<evidence type="ECO:0000256" key="18">
    <source>
        <dbReference type="PROSITE-ProRule" id="PRU00169"/>
    </source>
</evidence>
<dbReference type="Pfam" id="PF01627">
    <property type="entry name" value="Hpt"/>
    <property type="match status" value="1"/>
</dbReference>
<evidence type="ECO:0000313" key="23">
    <source>
        <dbReference type="EMBL" id="TYT23781.1"/>
    </source>
</evidence>
<dbReference type="SUPFAM" id="SSF55874">
    <property type="entry name" value="ATPase domain of HSP90 chaperone/DNA topoisomerase II/histidine kinase"/>
    <property type="match status" value="1"/>
</dbReference>
<reference evidence="23 24" key="1">
    <citation type="submission" date="2019-08" db="EMBL/GenBank/DDBJ databases">
        <title>Luteimonas viscosus sp. nov., isolated from soil of a sunflower field.</title>
        <authorList>
            <person name="Jianli Z."/>
            <person name="Ying Z."/>
        </authorList>
    </citation>
    <scope>NUCLEOTIDE SEQUENCE [LARGE SCALE GENOMIC DNA]</scope>
    <source>
        <strain evidence="23 24">XBU10</strain>
    </source>
</reference>
<keyword evidence="10" id="KW-0067">ATP-binding</keyword>
<feature type="domain" description="Histidine kinase" evidence="20">
    <location>
        <begin position="201"/>
        <end position="423"/>
    </location>
</feature>
<evidence type="ECO:0000256" key="11">
    <source>
        <dbReference type="ARBA" id="ARBA00022989"/>
    </source>
</evidence>
<dbReference type="InterPro" id="IPR003594">
    <property type="entry name" value="HATPase_dom"/>
</dbReference>
<dbReference type="InterPro" id="IPR036641">
    <property type="entry name" value="HPT_dom_sf"/>
</dbReference>
<organism evidence="23 24">
    <name type="scientific">Luteimonas viscosa</name>
    <dbReference type="NCBI Taxonomy" id="1132694"/>
    <lineage>
        <taxon>Bacteria</taxon>
        <taxon>Pseudomonadati</taxon>
        <taxon>Pseudomonadota</taxon>
        <taxon>Gammaproteobacteria</taxon>
        <taxon>Lysobacterales</taxon>
        <taxon>Lysobacteraceae</taxon>
        <taxon>Luteimonas</taxon>
    </lineage>
</organism>
<evidence type="ECO:0000256" key="15">
    <source>
        <dbReference type="ARBA" id="ARBA00064003"/>
    </source>
</evidence>
<dbReference type="GO" id="GO:0005886">
    <property type="term" value="C:plasma membrane"/>
    <property type="evidence" value="ECO:0007669"/>
    <property type="project" value="UniProtKB-SubCell"/>
</dbReference>
<comment type="subcellular location">
    <subcellularLocation>
        <location evidence="2">Cell inner membrane</location>
        <topology evidence="2">Multi-pass membrane protein</topology>
    </subcellularLocation>
</comment>
<feature type="modified residue" description="4-aspartylphosphate" evidence="18">
    <location>
        <position position="505"/>
    </location>
</feature>
<dbReference type="InterPro" id="IPR003661">
    <property type="entry name" value="HisK_dim/P_dom"/>
</dbReference>
<dbReference type="Gene3D" id="3.30.565.10">
    <property type="entry name" value="Histidine kinase-like ATPase, C-terminal domain"/>
    <property type="match status" value="1"/>
</dbReference>
<evidence type="ECO:0000256" key="9">
    <source>
        <dbReference type="ARBA" id="ARBA00022777"/>
    </source>
</evidence>
<dbReference type="GO" id="GO:0005524">
    <property type="term" value="F:ATP binding"/>
    <property type="evidence" value="ECO:0007669"/>
    <property type="project" value="UniProtKB-KW"/>
</dbReference>
<feature type="transmembrane region" description="Helical" evidence="19">
    <location>
        <begin position="131"/>
        <end position="152"/>
    </location>
</feature>
<evidence type="ECO:0000256" key="4">
    <source>
        <dbReference type="ARBA" id="ARBA00022475"/>
    </source>
</evidence>
<dbReference type="SMART" id="SM00388">
    <property type="entry name" value="HisKA"/>
    <property type="match status" value="1"/>
</dbReference>
<keyword evidence="4" id="KW-1003">Cell membrane</keyword>
<evidence type="ECO:0000256" key="10">
    <source>
        <dbReference type="ARBA" id="ARBA00022840"/>
    </source>
</evidence>
<feature type="transmembrane region" description="Helical" evidence="19">
    <location>
        <begin position="97"/>
        <end position="119"/>
    </location>
</feature>
<keyword evidence="5 18" id="KW-0597">Phosphoprotein</keyword>
<evidence type="ECO:0000256" key="3">
    <source>
        <dbReference type="ARBA" id="ARBA00012438"/>
    </source>
</evidence>
<dbReference type="FunFam" id="1.10.287.130:FF:000002">
    <property type="entry name" value="Two-component osmosensing histidine kinase"/>
    <property type="match status" value="1"/>
</dbReference>
<dbReference type="PANTHER" id="PTHR45339:SF1">
    <property type="entry name" value="HYBRID SIGNAL TRANSDUCTION HISTIDINE KINASE J"/>
    <property type="match status" value="1"/>
</dbReference>
<evidence type="ECO:0000256" key="12">
    <source>
        <dbReference type="ARBA" id="ARBA00023012"/>
    </source>
</evidence>
<dbReference type="RefSeq" id="WP_149104477.1">
    <property type="nucleotide sequence ID" value="NZ_VTFT01000002.1"/>
</dbReference>
<keyword evidence="11 19" id="KW-1133">Transmembrane helix</keyword>
<dbReference type="InterPro" id="IPR004358">
    <property type="entry name" value="Sig_transdc_His_kin-like_C"/>
</dbReference>
<dbReference type="InterPro" id="IPR011006">
    <property type="entry name" value="CheY-like_superfamily"/>
</dbReference>
<dbReference type="FunFam" id="3.30.565.10:FF:000010">
    <property type="entry name" value="Sensor histidine kinase RcsC"/>
    <property type="match status" value="1"/>
</dbReference>
<dbReference type="InterPro" id="IPR036890">
    <property type="entry name" value="HATPase_C_sf"/>
</dbReference>
<dbReference type="Pfam" id="PF00072">
    <property type="entry name" value="Response_reg"/>
    <property type="match status" value="1"/>
</dbReference>
<dbReference type="Gene3D" id="3.40.50.2300">
    <property type="match status" value="1"/>
</dbReference>
<dbReference type="CDD" id="cd17546">
    <property type="entry name" value="REC_hyHK_CKI1_RcsC-like"/>
    <property type="match status" value="1"/>
</dbReference>
<dbReference type="GO" id="GO:0000155">
    <property type="term" value="F:phosphorelay sensor kinase activity"/>
    <property type="evidence" value="ECO:0007669"/>
    <property type="project" value="InterPro"/>
</dbReference>
<dbReference type="InterPro" id="IPR001789">
    <property type="entry name" value="Sig_transdc_resp-reg_receiver"/>
</dbReference>
<feature type="modified residue" description="Phosphohistidine" evidence="17">
    <location>
        <position position="650"/>
    </location>
</feature>
<dbReference type="InterPro" id="IPR008207">
    <property type="entry name" value="Sig_transdc_His_kin_Hpt_dom"/>
</dbReference>
<comment type="catalytic activity">
    <reaction evidence="1">
        <text>ATP + protein L-histidine = ADP + protein N-phospho-L-histidine.</text>
        <dbReference type="EC" id="2.7.13.3"/>
    </reaction>
</comment>
<dbReference type="Pfam" id="PF00512">
    <property type="entry name" value="HisKA"/>
    <property type="match status" value="1"/>
</dbReference>
<evidence type="ECO:0000256" key="1">
    <source>
        <dbReference type="ARBA" id="ARBA00000085"/>
    </source>
</evidence>
<evidence type="ECO:0000256" key="19">
    <source>
        <dbReference type="SAM" id="Phobius"/>
    </source>
</evidence>
<evidence type="ECO:0000256" key="14">
    <source>
        <dbReference type="ARBA" id="ARBA00023136"/>
    </source>
</evidence>
<dbReference type="Proteomes" id="UP000324973">
    <property type="component" value="Unassembled WGS sequence"/>
</dbReference>
<feature type="domain" description="HPt" evidence="22">
    <location>
        <begin position="611"/>
        <end position="704"/>
    </location>
</feature>
<evidence type="ECO:0000256" key="16">
    <source>
        <dbReference type="ARBA" id="ARBA00068150"/>
    </source>
</evidence>
<evidence type="ECO:0000256" key="17">
    <source>
        <dbReference type="PROSITE-ProRule" id="PRU00110"/>
    </source>
</evidence>
<evidence type="ECO:0000259" key="22">
    <source>
        <dbReference type="PROSITE" id="PS50894"/>
    </source>
</evidence>
<proteinExistence type="predicted"/>
<evidence type="ECO:0000313" key="24">
    <source>
        <dbReference type="Proteomes" id="UP000324973"/>
    </source>
</evidence>
<dbReference type="PROSITE" id="PS50894">
    <property type="entry name" value="HPT"/>
    <property type="match status" value="1"/>
</dbReference>
<dbReference type="PANTHER" id="PTHR45339">
    <property type="entry name" value="HYBRID SIGNAL TRANSDUCTION HISTIDINE KINASE J"/>
    <property type="match status" value="1"/>
</dbReference>
<keyword evidence="6" id="KW-0808">Transferase</keyword>
<sequence>MSKGVVPLFDLIRGRLAGRPDSEHGQASVRVVMLAVVYLYLHFAFGSDPALARPLATSHAILVVDFVIAFGILAWIVASPGVSHPRRVLGMVIDNVLMGTGMYLLGEKLAPMYVILLWVTIGNGLRYGPRYLYTAIGFAAFTFSTVVLYTPYWQVNAWLGWGLVIGLVAVPLYLISLLRALIEATEAAKAASEAKSRFLANMSHEFRTPLNGIVGMSELLMSSKLDVDQRDSAQVIQTSARSLQLLVDDVLNLSAIEAGRFNRIDTDFSLREQLKGIHVMLLPGAQSKGLALELNVGKDVPDLLHSDANHLRQILLNLLSNAIKFTEEGRVSLDVSLLQEPAGEHATLRFSVRDTGIGIPAPALERIFDAFEQVESGRGRRFGGTGLGTTIAKALTELLGGTIAAESEVGAGSHFRVDLPLRLAEVQAVPEGRGQDNVIAFADPFVRHRARVRSLRILVGDDQPANLMVMRKLLEKAGHRAFIVNAGEDILDAIENQQFDAVVTDLHMPGISGLEVIKQARFMEAGRRRTPFIVLSADATSEAQAECERAGAFAYLTKPIAVDRLLQKLAEIAEGNADVTLPAAQAPAAGEAPQTVVSKHILDELREMGLGEEFVQRFLAECARDARKCIADIESTGGEGRWDEFRDVCHALKGTAANMGAMRLSETASAGMRMPVEQLVREWQGMSNRMRQQLEHALSALREQGDLVPLEADADA</sequence>
<accession>A0A5D4XIW3</accession>
<feature type="transmembrane region" description="Helical" evidence="19">
    <location>
        <begin position="27"/>
        <end position="45"/>
    </location>
</feature>
<evidence type="ECO:0000256" key="13">
    <source>
        <dbReference type="ARBA" id="ARBA00023026"/>
    </source>
</evidence>
<keyword evidence="8" id="KW-0547">Nucleotide-binding</keyword>
<dbReference type="Pfam" id="PF02518">
    <property type="entry name" value="HATPase_c"/>
    <property type="match status" value="1"/>
</dbReference>
<feature type="transmembrane region" description="Helical" evidence="19">
    <location>
        <begin position="57"/>
        <end position="77"/>
    </location>
</feature>
<keyword evidence="12" id="KW-0902">Two-component regulatory system</keyword>
<dbReference type="PROSITE" id="PS50109">
    <property type="entry name" value="HIS_KIN"/>
    <property type="match status" value="1"/>
</dbReference>
<keyword evidence="13" id="KW-0843">Virulence</keyword>
<dbReference type="AlphaFoldDB" id="A0A5D4XIW3"/>
<dbReference type="Gene3D" id="1.20.120.160">
    <property type="entry name" value="HPT domain"/>
    <property type="match status" value="1"/>
</dbReference>
<comment type="caution">
    <text evidence="23">The sequence shown here is derived from an EMBL/GenBank/DDBJ whole genome shotgun (WGS) entry which is preliminary data.</text>
</comment>
<feature type="domain" description="Response regulatory" evidence="21">
    <location>
        <begin position="456"/>
        <end position="573"/>
    </location>
</feature>